<keyword evidence="5" id="KW-0804">Transcription</keyword>
<dbReference type="InterPro" id="IPR002078">
    <property type="entry name" value="Sigma_54_int"/>
</dbReference>
<dbReference type="SMART" id="SM00382">
    <property type="entry name" value="AAA"/>
    <property type="match status" value="1"/>
</dbReference>
<name>A0A9X3CD16_9VIBR</name>
<dbReference type="AlphaFoldDB" id="A0A9X3CD16"/>
<dbReference type="GO" id="GO:0005524">
    <property type="term" value="F:ATP binding"/>
    <property type="evidence" value="ECO:0007669"/>
    <property type="project" value="UniProtKB-KW"/>
</dbReference>
<dbReference type="Proteomes" id="UP001155586">
    <property type="component" value="Unassembled WGS sequence"/>
</dbReference>
<dbReference type="Gene3D" id="3.40.50.300">
    <property type="entry name" value="P-loop containing nucleotide triphosphate hydrolases"/>
    <property type="match status" value="1"/>
</dbReference>
<dbReference type="InterPro" id="IPR025944">
    <property type="entry name" value="Sigma_54_int_dom_CS"/>
</dbReference>
<dbReference type="InterPro" id="IPR027417">
    <property type="entry name" value="P-loop_NTPase"/>
</dbReference>
<dbReference type="CDD" id="cd00009">
    <property type="entry name" value="AAA"/>
    <property type="match status" value="1"/>
</dbReference>
<sequence>MQGLAKILVIEDDAQVRVNLSNILEFVGEQCEVVTSEQIEDLDWSTLWAGCIIGSLQSKSLTPELSQKLANSNHIPLLIAGKHSYHVEDYPQYVGELEFPLNYPQLSEALRHCKDFLGRKGVQVLPSSRKNTLFRSLVGQSLGIQEVRHLIEQVSGTEANVLILGESGTGKEVVARNIHCHSARRSGPFVPINCGAIPPDLLESELFGHEKGAFTGAITSRKGRFELAEGGTLFLDEIGDMPMPMQVKLLRVLQERSFERVGGNTTIRVNVRVIAATHRNLEDMIDAGSFREDLFYRLNVFPIEMPALKERKEDIPLLLQELMTRMEAEGGQPICFTPRSINSLMEHDWPGNVRELANLVERMIILYPNSLVDVNHLPTKYRYSDIPEFQPEPSSFSSVEEQERDVLADIFSENFNFEETEVFNDSMEAPQSLPPEGVNLKELLADLEVNMISQALEAQDGVVARAADMLGMRRTTLVEKMRKYNLQR</sequence>
<evidence type="ECO:0000256" key="4">
    <source>
        <dbReference type="ARBA" id="ARBA00023125"/>
    </source>
</evidence>
<evidence type="ECO:0000256" key="3">
    <source>
        <dbReference type="ARBA" id="ARBA00023015"/>
    </source>
</evidence>
<evidence type="ECO:0000256" key="1">
    <source>
        <dbReference type="ARBA" id="ARBA00022741"/>
    </source>
</evidence>
<dbReference type="SUPFAM" id="SSF46689">
    <property type="entry name" value="Homeodomain-like"/>
    <property type="match status" value="1"/>
</dbReference>
<dbReference type="Pfam" id="PF06490">
    <property type="entry name" value="FleQ"/>
    <property type="match status" value="1"/>
</dbReference>
<dbReference type="GO" id="GO:0043565">
    <property type="term" value="F:sequence-specific DNA binding"/>
    <property type="evidence" value="ECO:0007669"/>
    <property type="project" value="InterPro"/>
</dbReference>
<dbReference type="PANTHER" id="PTHR32071:SF117">
    <property type="entry name" value="PTS-DEPENDENT DIHYDROXYACETONE KINASE OPERON REGULATORY PROTEIN-RELATED"/>
    <property type="match status" value="1"/>
</dbReference>
<dbReference type="PROSITE" id="PS50045">
    <property type="entry name" value="SIGMA54_INTERACT_4"/>
    <property type="match status" value="1"/>
</dbReference>
<dbReference type="Gene3D" id="3.40.50.2300">
    <property type="match status" value="1"/>
</dbReference>
<dbReference type="InterPro" id="IPR010518">
    <property type="entry name" value="FleQ"/>
</dbReference>
<proteinExistence type="predicted"/>
<dbReference type="RefSeq" id="WP_265687047.1">
    <property type="nucleotide sequence ID" value="NZ_JAKRRX010000026.1"/>
</dbReference>
<dbReference type="InterPro" id="IPR011006">
    <property type="entry name" value="CheY-like_superfamily"/>
</dbReference>
<keyword evidence="1" id="KW-0547">Nucleotide-binding</keyword>
<gene>
    <name evidence="7" type="ORF">MD483_06660</name>
</gene>
<dbReference type="PROSITE" id="PS00688">
    <property type="entry name" value="SIGMA54_INTERACT_3"/>
    <property type="match status" value="1"/>
</dbReference>
<protein>
    <submittedName>
        <fullName evidence="7">Sigma-54 dependent transcriptional regulator</fullName>
    </submittedName>
</protein>
<accession>A0A9X3CD16</accession>
<dbReference type="PANTHER" id="PTHR32071">
    <property type="entry name" value="TRANSCRIPTIONAL REGULATORY PROTEIN"/>
    <property type="match status" value="1"/>
</dbReference>
<dbReference type="EMBL" id="JAKRRX010000026">
    <property type="protein sequence ID" value="MCW8333503.1"/>
    <property type="molecule type" value="Genomic_DNA"/>
</dbReference>
<keyword evidence="3" id="KW-0805">Transcription regulation</keyword>
<keyword evidence="2" id="KW-0067">ATP-binding</keyword>
<organism evidence="7 8">
    <name type="scientific">Vibrio paucivorans</name>
    <dbReference type="NCBI Taxonomy" id="2829489"/>
    <lineage>
        <taxon>Bacteria</taxon>
        <taxon>Pseudomonadati</taxon>
        <taxon>Pseudomonadota</taxon>
        <taxon>Gammaproteobacteria</taxon>
        <taxon>Vibrionales</taxon>
        <taxon>Vibrionaceae</taxon>
        <taxon>Vibrio</taxon>
    </lineage>
</organism>
<dbReference type="Pfam" id="PF02954">
    <property type="entry name" value="HTH_8"/>
    <property type="match status" value="1"/>
</dbReference>
<dbReference type="PRINTS" id="PR01590">
    <property type="entry name" value="HTHFIS"/>
</dbReference>
<evidence type="ECO:0000313" key="8">
    <source>
        <dbReference type="Proteomes" id="UP001155586"/>
    </source>
</evidence>
<reference evidence="7" key="1">
    <citation type="submission" date="2022-02" db="EMBL/GenBank/DDBJ databases">
        <title>Vibrio sp. nov., a new bacterium isolated from Bohai sea, China.</title>
        <authorList>
            <person name="Yuan Y."/>
        </authorList>
    </citation>
    <scope>NUCLEOTIDE SEQUENCE</scope>
    <source>
        <strain evidence="7">DBSS07</strain>
    </source>
</reference>
<dbReference type="InterPro" id="IPR003593">
    <property type="entry name" value="AAA+_ATPase"/>
</dbReference>
<dbReference type="InterPro" id="IPR009057">
    <property type="entry name" value="Homeodomain-like_sf"/>
</dbReference>
<dbReference type="InterPro" id="IPR002197">
    <property type="entry name" value="HTH_Fis"/>
</dbReference>
<feature type="domain" description="Sigma-54 factor interaction" evidence="6">
    <location>
        <begin position="137"/>
        <end position="365"/>
    </location>
</feature>
<dbReference type="Gene3D" id="1.10.10.60">
    <property type="entry name" value="Homeodomain-like"/>
    <property type="match status" value="1"/>
</dbReference>
<comment type="caution">
    <text evidence="7">The sequence shown here is derived from an EMBL/GenBank/DDBJ whole genome shotgun (WGS) entry which is preliminary data.</text>
</comment>
<dbReference type="Pfam" id="PF00158">
    <property type="entry name" value="Sigma54_activat"/>
    <property type="match status" value="1"/>
</dbReference>
<dbReference type="PROSITE" id="PS00676">
    <property type="entry name" value="SIGMA54_INTERACT_2"/>
    <property type="match status" value="1"/>
</dbReference>
<dbReference type="InterPro" id="IPR025943">
    <property type="entry name" value="Sigma_54_int_dom_ATP-bd_2"/>
</dbReference>
<dbReference type="SUPFAM" id="SSF52172">
    <property type="entry name" value="CheY-like"/>
    <property type="match status" value="1"/>
</dbReference>
<keyword evidence="8" id="KW-1185">Reference proteome</keyword>
<dbReference type="InterPro" id="IPR025662">
    <property type="entry name" value="Sigma_54_int_dom_ATP-bd_1"/>
</dbReference>
<dbReference type="Gene3D" id="1.10.8.60">
    <property type="match status" value="1"/>
</dbReference>
<evidence type="ECO:0000259" key="6">
    <source>
        <dbReference type="PROSITE" id="PS50045"/>
    </source>
</evidence>
<evidence type="ECO:0000256" key="2">
    <source>
        <dbReference type="ARBA" id="ARBA00022840"/>
    </source>
</evidence>
<evidence type="ECO:0000313" key="7">
    <source>
        <dbReference type="EMBL" id="MCW8333503.1"/>
    </source>
</evidence>
<dbReference type="GO" id="GO:0006355">
    <property type="term" value="P:regulation of DNA-templated transcription"/>
    <property type="evidence" value="ECO:0007669"/>
    <property type="project" value="InterPro"/>
</dbReference>
<dbReference type="SUPFAM" id="SSF52540">
    <property type="entry name" value="P-loop containing nucleoside triphosphate hydrolases"/>
    <property type="match status" value="1"/>
</dbReference>
<dbReference type="Pfam" id="PF25601">
    <property type="entry name" value="AAA_lid_14"/>
    <property type="match status" value="1"/>
</dbReference>
<dbReference type="FunFam" id="3.40.50.300:FF:000006">
    <property type="entry name" value="DNA-binding transcriptional regulator NtrC"/>
    <property type="match status" value="1"/>
</dbReference>
<keyword evidence="4" id="KW-0238">DNA-binding</keyword>
<dbReference type="InterPro" id="IPR058031">
    <property type="entry name" value="AAA_lid_NorR"/>
</dbReference>
<dbReference type="PROSITE" id="PS00675">
    <property type="entry name" value="SIGMA54_INTERACT_1"/>
    <property type="match status" value="1"/>
</dbReference>
<evidence type="ECO:0000256" key="5">
    <source>
        <dbReference type="ARBA" id="ARBA00023163"/>
    </source>
</evidence>